<accession>A0A380WLM0</accession>
<dbReference type="OrthoDB" id="8378427at2"/>
<dbReference type="EMBL" id="UFSM01000001">
    <property type="protein sequence ID" value="SUU89949.1"/>
    <property type="molecule type" value="Genomic_DNA"/>
</dbReference>
<dbReference type="AlphaFoldDB" id="A0A380WLM0"/>
<name>A0A380WLM0_AMIAI</name>
<evidence type="ECO:0000313" key="1">
    <source>
        <dbReference type="EMBL" id="SUU89949.1"/>
    </source>
</evidence>
<evidence type="ECO:0000313" key="2">
    <source>
        <dbReference type="Proteomes" id="UP000254701"/>
    </source>
</evidence>
<dbReference type="Proteomes" id="UP000254701">
    <property type="component" value="Unassembled WGS sequence"/>
</dbReference>
<reference evidence="1 2" key="1">
    <citation type="submission" date="2018-06" db="EMBL/GenBank/DDBJ databases">
        <authorList>
            <consortium name="Pathogen Informatics"/>
            <person name="Doyle S."/>
        </authorList>
    </citation>
    <scope>NUCLEOTIDE SEQUENCE [LARGE SCALE GENOMIC DNA]</scope>
    <source>
        <strain evidence="1 2">NCTC10684</strain>
    </source>
</reference>
<dbReference type="SUPFAM" id="SSF63825">
    <property type="entry name" value="YWTD domain"/>
    <property type="match status" value="1"/>
</dbReference>
<organism evidence="1 2">
    <name type="scientific">Aminobacter aminovorans</name>
    <name type="common">Chelatobacter heintzii</name>
    <dbReference type="NCBI Taxonomy" id="83263"/>
    <lineage>
        <taxon>Bacteria</taxon>
        <taxon>Pseudomonadati</taxon>
        <taxon>Pseudomonadota</taxon>
        <taxon>Alphaproteobacteria</taxon>
        <taxon>Hyphomicrobiales</taxon>
        <taxon>Phyllobacteriaceae</taxon>
        <taxon>Aminobacter</taxon>
    </lineage>
</organism>
<protein>
    <submittedName>
        <fullName evidence="1">Uncharacterized protein related to plant photosystem II stability/assembly factor</fullName>
    </submittedName>
</protein>
<dbReference type="RefSeq" id="WP_115732027.1">
    <property type="nucleotide sequence ID" value="NZ_BAAAVY010000002.1"/>
</dbReference>
<proteinExistence type="predicted"/>
<gene>
    <name evidence="1" type="ORF">NCTC10684_03192</name>
</gene>
<sequence length="306" mass="33343">MIGKLKMDKEELEDFVEDEDTSIECLQVAPMGNGKVAILFLLADSDYDTTVSVIFVVDDFNPKTAKGVLFTSEWLTSLSASPSGELFALEATIWIWRYGGKQWTRDQVGTESFRQVWAADPGGAMMVGSSGGAVRLVGDDWRPITPITQAEYLDIHGDAKHGIWVCGKSGSVHKLAGSTWQALELHRQESLYGIDVAADGTIRVAGEDGTCLRIVNEEAVELEPADATTHLAVRTYNGKAYWGDEGGIGVEKGSAIVPLEVETGTASDIRTDGDYLYVAGTDSAWRFDGKKWKTLSLEYDNGFKLT</sequence>